<organism evidence="1 2">
    <name type="scientific">Salix suchowensis</name>
    <dbReference type="NCBI Taxonomy" id="1278906"/>
    <lineage>
        <taxon>Eukaryota</taxon>
        <taxon>Viridiplantae</taxon>
        <taxon>Streptophyta</taxon>
        <taxon>Embryophyta</taxon>
        <taxon>Tracheophyta</taxon>
        <taxon>Spermatophyta</taxon>
        <taxon>Magnoliopsida</taxon>
        <taxon>eudicotyledons</taxon>
        <taxon>Gunneridae</taxon>
        <taxon>Pentapetalae</taxon>
        <taxon>rosids</taxon>
        <taxon>fabids</taxon>
        <taxon>Malpighiales</taxon>
        <taxon>Salicaceae</taxon>
        <taxon>Saliceae</taxon>
        <taxon>Salix</taxon>
    </lineage>
</organism>
<comment type="caution">
    <text evidence="1">The sequence shown here is derived from an EMBL/GenBank/DDBJ whole genome shotgun (WGS) entry which is preliminary data.</text>
</comment>
<gene>
    <name evidence="1" type="ORF">OIU77_022062</name>
</gene>
<evidence type="ECO:0000313" key="1">
    <source>
        <dbReference type="EMBL" id="KAJ6397146.1"/>
    </source>
</evidence>
<dbReference type="EMBL" id="JAPFFI010000004">
    <property type="protein sequence ID" value="KAJ6397146.1"/>
    <property type="molecule type" value="Genomic_DNA"/>
</dbReference>
<accession>A0ABQ9CC41</accession>
<protein>
    <submittedName>
        <fullName evidence="1">Uncharacterized protein</fullName>
    </submittedName>
</protein>
<dbReference type="Proteomes" id="UP001141253">
    <property type="component" value="Chromosome 4"/>
</dbReference>
<sequence>MLSSGVSGFHCDAIYELLAGSPAFDLAQTRMVFKLRRDMFHYTAITDEKQSIMPMSEDLLPDRAKQLIVPGSVLLVNPINTDLKGEIDDKYQYSMDNKDGGVHGWISSGPIIGFWVIFT</sequence>
<dbReference type="InterPro" id="IPR051850">
    <property type="entry name" value="Polysacch_Lyase_4"/>
</dbReference>
<name>A0ABQ9CC41_9ROSI</name>
<keyword evidence="2" id="KW-1185">Reference proteome</keyword>
<reference evidence="1" key="2">
    <citation type="journal article" date="2023" name="Int. J. Mol. Sci.">
        <title>De Novo Assembly and Annotation of 11 Diverse Shrub Willow (Salix) Genomes Reveals Novel Gene Organization in Sex-Linked Regions.</title>
        <authorList>
            <person name="Hyden B."/>
            <person name="Feng K."/>
            <person name="Yates T.B."/>
            <person name="Jawdy S."/>
            <person name="Cereghino C."/>
            <person name="Smart L.B."/>
            <person name="Muchero W."/>
        </authorList>
    </citation>
    <scope>NUCLEOTIDE SEQUENCE</scope>
    <source>
        <tissue evidence="1">Shoot tip</tissue>
    </source>
</reference>
<dbReference type="InterPro" id="IPR010325">
    <property type="entry name" value="Rhamnogal_lyase"/>
</dbReference>
<evidence type="ECO:0000313" key="2">
    <source>
        <dbReference type="Proteomes" id="UP001141253"/>
    </source>
</evidence>
<proteinExistence type="predicted"/>
<reference evidence="1" key="1">
    <citation type="submission" date="2022-10" db="EMBL/GenBank/DDBJ databases">
        <authorList>
            <person name="Hyden B.L."/>
            <person name="Feng K."/>
            <person name="Yates T."/>
            <person name="Jawdy S."/>
            <person name="Smart L.B."/>
            <person name="Muchero W."/>
        </authorList>
    </citation>
    <scope>NUCLEOTIDE SEQUENCE</scope>
    <source>
        <tissue evidence="1">Shoot tip</tissue>
    </source>
</reference>
<dbReference type="PANTHER" id="PTHR32018">
    <property type="entry name" value="RHAMNOGALACTURONATE LYASE FAMILY PROTEIN"/>
    <property type="match status" value="1"/>
</dbReference>
<dbReference type="PANTHER" id="PTHR32018:SF22">
    <property type="entry name" value="RHAMNOGALACTURONAN ENDOLYASE"/>
    <property type="match status" value="1"/>
</dbReference>
<dbReference type="Pfam" id="PF06045">
    <property type="entry name" value="Rhamnogal_lyase"/>
    <property type="match status" value="1"/>
</dbReference>